<feature type="compositionally biased region" description="Basic and acidic residues" evidence="1">
    <location>
        <begin position="12"/>
        <end position="21"/>
    </location>
</feature>
<evidence type="ECO:0000313" key="3">
    <source>
        <dbReference type="Proteomes" id="UP001164929"/>
    </source>
</evidence>
<gene>
    <name evidence="2" type="ORF">NC653_016220</name>
</gene>
<organism evidence="2 3">
    <name type="scientific">Populus alba x Populus x berolinensis</name>
    <dbReference type="NCBI Taxonomy" id="444605"/>
    <lineage>
        <taxon>Eukaryota</taxon>
        <taxon>Viridiplantae</taxon>
        <taxon>Streptophyta</taxon>
        <taxon>Embryophyta</taxon>
        <taxon>Tracheophyta</taxon>
        <taxon>Spermatophyta</taxon>
        <taxon>Magnoliopsida</taxon>
        <taxon>eudicotyledons</taxon>
        <taxon>Gunneridae</taxon>
        <taxon>Pentapetalae</taxon>
        <taxon>rosids</taxon>
        <taxon>fabids</taxon>
        <taxon>Malpighiales</taxon>
        <taxon>Salicaceae</taxon>
        <taxon>Saliceae</taxon>
        <taxon>Populus</taxon>
    </lineage>
</organism>
<accession>A0AAD6QML8</accession>
<dbReference type="AlphaFoldDB" id="A0AAD6QML8"/>
<name>A0AAD6QML8_9ROSI</name>
<reference evidence="2" key="1">
    <citation type="journal article" date="2023" name="Mol. Ecol. Resour.">
        <title>Chromosome-level genome assembly of a triploid poplar Populus alba 'Berolinensis'.</title>
        <authorList>
            <person name="Chen S."/>
            <person name="Yu Y."/>
            <person name="Wang X."/>
            <person name="Wang S."/>
            <person name="Zhang T."/>
            <person name="Zhou Y."/>
            <person name="He R."/>
            <person name="Meng N."/>
            <person name="Wang Y."/>
            <person name="Liu W."/>
            <person name="Liu Z."/>
            <person name="Liu J."/>
            <person name="Guo Q."/>
            <person name="Huang H."/>
            <person name="Sederoff R.R."/>
            <person name="Wang G."/>
            <person name="Qu G."/>
            <person name="Chen S."/>
        </authorList>
    </citation>
    <scope>NUCLEOTIDE SEQUENCE</scope>
    <source>
        <strain evidence="2">SC-2020</strain>
    </source>
</reference>
<dbReference type="EMBL" id="JAQIZT010000006">
    <property type="protein sequence ID" value="KAJ6993024.1"/>
    <property type="molecule type" value="Genomic_DNA"/>
</dbReference>
<dbReference type="Proteomes" id="UP001164929">
    <property type="component" value="Chromosome 6"/>
</dbReference>
<proteinExistence type="predicted"/>
<protein>
    <submittedName>
        <fullName evidence="2">Uncharacterized protein</fullName>
    </submittedName>
</protein>
<feature type="region of interest" description="Disordered" evidence="1">
    <location>
        <begin position="1"/>
        <end position="27"/>
    </location>
</feature>
<evidence type="ECO:0000313" key="2">
    <source>
        <dbReference type="EMBL" id="KAJ6993024.1"/>
    </source>
</evidence>
<evidence type="ECO:0000256" key="1">
    <source>
        <dbReference type="SAM" id="MobiDB-lite"/>
    </source>
</evidence>
<sequence length="65" mass="7419">METLKSSMAIQEVERGRRDNSLPDGITPNYRAYNRGEIMENHGSHIIGYNVALPKLEFVNPNKMD</sequence>
<comment type="caution">
    <text evidence="2">The sequence shown here is derived from an EMBL/GenBank/DDBJ whole genome shotgun (WGS) entry which is preliminary data.</text>
</comment>
<keyword evidence="3" id="KW-1185">Reference proteome</keyword>